<proteinExistence type="predicted"/>
<dbReference type="Proteomes" id="UP000306409">
    <property type="component" value="Chromosome"/>
</dbReference>
<keyword evidence="2" id="KW-1185">Reference proteome</keyword>
<organism evidence="1 2">
    <name type="scientific">Ruminiclostridium herbifermentans</name>
    <dbReference type="NCBI Taxonomy" id="2488810"/>
    <lineage>
        <taxon>Bacteria</taxon>
        <taxon>Bacillati</taxon>
        <taxon>Bacillota</taxon>
        <taxon>Clostridia</taxon>
        <taxon>Eubacteriales</taxon>
        <taxon>Oscillospiraceae</taxon>
        <taxon>Ruminiclostridium</taxon>
    </lineage>
</organism>
<dbReference type="AlphaFoldDB" id="A0A7H1VK41"/>
<dbReference type="KEGG" id="rher:EHE19_012620"/>
<sequence length="58" mass="6818">MGIIRIITKMTLLQGNNFTVDSYKMAFVYKIRLQDTIEGNKAYSYTHNKTRKEKLFAI</sequence>
<evidence type="ECO:0000313" key="1">
    <source>
        <dbReference type="EMBL" id="QNU65753.1"/>
    </source>
</evidence>
<reference evidence="1 2" key="1">
    <citation type="submission" date="2020-09" db="EMBL/GenBank/DDBJ databases">
        <title>Characterization and genome sequencing of Ruminiclostridium sp. nov. MA18.</title>
        <authorList>
            <person name="Rettenmaier R."/>
            <person name="Kowollik M.-L."/>
            <person name="Liebl W."/>
            <person name="Zverlov V."/>
        </authorList>
    </citation>
    <scope>NUCLEOTIDE SEQUENCE [LARGE SCALE GENOMIC DNA]</scope>
    <source>
        <strain evidence="1 2">MA18</strain>
    </source>
</reference>
<accession>A0A7H1VK41</accession>
<protein>
    <submittedName>
        <fullName evidence="1">Uncharacterized protein</fullName>
    </submittedName>
</protein>
<gene>
    <name evidence="1" type="ORF">EHE19_012620</name>
</gene>
<name>A0A7H1VK41_9FIRM</name>
<dbReference type="EMBL" id="CP061336">
    <property type="protein sequence ID" value="QNU65753.1"/>
    <property type="molecule type" value="Genomic_DNA"/>
</dbReference>
<evidence type="ECO:0000313" key="2">
    <source>
        <dbReference type="Proteomes" id="UP000306409"/>
    </source>
</evidence>